<evidence type="ECO:0000256" key="7">
    <source>
        <dbReference type="RuleBase" id="RU003879"/>
    </source>
</evidence>
<gene>
    <name evidence="9" type="ORF">ENS64_12430</name>
</gene>
<comment type="caution">
    <text evidence="9">The sequence shown here is derived from an EMBL/GenBank/DDBJ whole genome shotgun (WGS) entry which is preliminary data.</text>
</comment>
<keyword evidence="7" id="KW-0813">Transport</keyword>
<organism evidence="9">
    <name type="scientific">Schlesneria paludicola</name>
    <dbReference type="NCBI Taxonomy" id="360056"/>
    <lineage>
        <taxon>Bacteria</taxon>
        <taxon>Pseudomonadati</taxon>
        <taxon>Planctomycetota</taxon>
        <taxon>Planctomycetia</taxon>
        <taxon>Planctomycetales</taxon>
        <taxon>Planctomycetaceae</taxon>
        <taxon>Schlesneria</taxon>
    </lineage>
</organism>
<dbReference type="InterPro" id="IPR003400">
    <property type="entry name" value="ExbD"/>
</dbReference>
<dbReference type="Gene3D" id="3.30.420.270">
    <property type="match status" value="1"/>
</dbReference>
<dbReference type="Pfam" id="PF02472">
    <property type="entry name" value="ExbD"/>
    <property type="match status" value="1"/>
</dbReference>
<evidence type="ECO:0000256" key="6">
    <source>
        <dbReference type="ARBA" id="ARBA00023136"/>
    </source>
</evidence>
<dbReference type="GO" id="GO:0005886">
    <property type="term" value="C:plasma membrane"/>
    <property type="evidence" value="ECO:0007669"/>
    <property type="project" value="UniProtKB-SubCell"/>
</dbReference>
<dbReference type="AlphaFoldDB" id="A0A7C4QSS0"/>
<keyword evidence="7" id="KW-0653">Protein transport</keyword>
<comment type="subcellular location">
    <subcellularLocation>
        <location evidence="1">Cell membrane</location>
        <topology evidence="1">Single-pass membrane protein</topology>
    </subcellularLocation>
    <subcellularLocation>
        <location evidence="7">Cell membrane</location>
        <topology evidence="7">Single-pass type II membrane protein</topology>
    </subcellularLocation>
</comment>
<evidence type="ECO:0000256" key="5">
    <source>
        <dbReference type="ARBA" id="ARBA00022989"/>
    </source>
</evidence>
<evidence type="ECO:0000256" key="3">
    <source>
        <dbReference type="ARBA" id="ARBA00022475"/>
    </source>
</evidence>
<name>A0A7C4QSS0_9PLAN</name>
<evidence type="ECO:0000256" key="2">
    <source>
        <dbReference type="ARBA" id="ARBA00005811"/>
    </source>
</evidence>
<comment type="similarity">
    <text evidence="2 7">Belongs to the ExbD/TolR family.</text>
</comment>
<dbReference type="GO" id="GO:0015031">
    <property type="term" value="P:protein transport"/>
    <property type="evidence" value="ECO:0007669"/>
    <property type="project" value="UniProtKB-KW"/>
</dbReference>
<evidence type="ECO:0000256" key="8">
    <source>
        <dbReference type="SAM" id="Phobius"/>
    </source>
</evidence>
<accession>A0A7C4QSS0</accession>
<keyword evidence="3" id="KW-1003">Cell membrane</keyword>
<protein>
    <submittedName>
        <fullName evidence="9">Biopolymer transporter ExbD</fullName>
    </submittedName>
</protein>
<feature type="transmembrane region" description="Helical" evidence="8">
    <location>
        <begin position="12"/>
        <end position="31"/>
    </location>
</feature>
<keyword evidence="4 7" id="KW-0812">Transmembrane</keyword>
<evidence type="ECO:0000313" key="9">
    <source>
        <dbReference type="EMBL" id="HGT40049.1"/>
    </source>
</evidence>
<keyword evidence="6 8" id="KW-0472">Membrane</keyword>
<keyword evidence="5 8" id="KW-1133">Transmembrane helix</keyword>
<dbReference type="GO" id="GO:0022857">
    <property type="term" value="F:transmembrane transporter activity"/>
    <property type="evidence" value="ECO:0007669"/>
    <property type="project" value="InterPro"/>
</dbReference>
<evidence type="ECO:0000256" key="1">
    <source>
        <dbReference type="ARBA" id="ARBA00004162"/>
    </source>
</evidence>
<dbReference type="EMBL" id="DSVQ01000016">
    <property type="protein sequence ID" value="HGT40049.1"/>
    <property type="molecule type" value="Genomic_DNA"/>
</dbReference>
<dbReference type="PANTHER" id="PTHR30558:SF3">
    <property type="entry name" value="BIOPOLYMER TRANSPORT PROTEIN EXBD-RELATED"/>
    <property type="match status" value="1"/>
</dbReference>
<dbReference type="PANTHER" id="PTHR30558">
    <property type="entry name" value="EXBD MEMBRANE COMPONENT OF PMF-DRIVEN MACROMOLECULE IMPORT SYSTEM"/>
    <property type="match status" value="1"/>
</dbReference>
<proteinExistence type="inferred from homology"/>
<reference evidence="9" key="1">
    <citation type="journal article" date="2020" name="mSystems">
        <title>Genome- and Community-Level Interaction Insights into Carbon Utilization and Element Cycling Functions of Hydrothermarchaeota in Hydrothermal Sediment.</title>
        <authorList>
            <person name="Zhou Z."/>
            <person name="Liu Y."/>
            <person name="Xu W."/>
            <person name="Pan J."/>
            <person name="Luo Z.H."/>
            <person name="Li M."/>
        </authorList>
    </citation>
    <scope>NUCLEOTIDE SEQUENCE [LARGE SCALE GENOMIC DNA]</scope>
    <source>
        <strain evidence="9">SpSt-508</strain>
    </source>
</reference>
<evidence type="ECO:0000256" key="4">
    <source>
        <dbReference type="ARBA" id="ARBA00022692"/>
    </source>
</evidence>
<sequence length="137" mass="15258">MPLKTIPLDEPGINLTSMLDVVMLLIMFFMAGTQFKDVERQYDIQLPTVQDATAVSGLPDEIVVNVQRDGQLVVRAEVRTPEGLEALLREARERYPGQAVVVRGDADVPYRHIMHAMGACRRAGIRNLSLAYRPGEP</sequence>